<proteinExistence type="predicted"/>
<evidence type="ECO:0000259" key="1">
    <source>
        <dbReference type="Pfam" id="PF03872"/>
    </source>
</evidence>
<dbReference type="EMBL" id="AKGD01000001">
    <property type="protein sequence ID" value="EIT70429.1"/>
    <property type="molecule type" value="Genomic_DNA"/>
</dbReference>
<accession>I7ZEV0</accession>
<evidence type="ECO:0000313" key="3">
    <source>
        <dbReference type="Proteomes" id="UP000003704"/>
    </source>
</evidence>
<protein>
    <recommendedName>
        <fullName evidence="1">Anti sigma-E protein RseA N-terminal domain-containing protein</fullName>
    </recommendedName>
</protein>
<keyword evidence="3" id="KW-1185">Reference proteome</keyword>
<dbReference type="Proteomes" id="UP000003704">
    <property type="component" value="Unassembled WGS sequence"/>
</dbReference>
<dbReference type="SUPFAM" id="SSF89069">
    <property type="entry name" value="N-terminal, cytoplasmic domain of anti-sigmaE factor RseA"/>
    <property type="match status" value="1"/>
</dbReference>
<dbReference type="PANTHER" id="PTHR38104">
    <property type="match status" value="1"/>
</dbReference>
<reference evidence="2 3" key="1">
    <citation type="journal article" date="2012" name="J. Bacteriol.">
        <title>Genome Sequence of n-Alkane-Degrading Hydrocarboniphaga effusa Strain AP103T (ATCC BAA-332T).</title>
        <authorList>
            <person name="Chang H.K."/>
            <person name="Zylstra G.J."/>
            <person name="Chae J.C."/>
        </authorList>
    </citation>
    <scope>NUCLEOTIDE SEQUENCE [LARGE SCALE GENOMIC DNA]</scope>
    <source>
        <strain evidence="2 3">AP103</strain>
    </source>
</reference>
<gene>
    <name evidence="2" type="ORF">WQQ_05660</name>
</gene>
<dbReference type="InterPro" id="IPR052383">
    <property type="entry name" value="Anti-sigma-E_RseA-like"/>
</dbReference>
<sequence length="210" mass="22329">MSNESLSALLDGECSDAEIDRLLRQMDASPELAQQWGRWHLRRDLADGASIAPGICICAGVMAGLEEPVSRGRVVDLSAWRRRVVELPWKPAVGFAAAASMGAAAVLFMGPQHGIGTVQPAAGGQEGEAYGANVRVSNPVVVRPMGGRLQAVSLTGDNYGPTFADEEYAALLRDYIASRNSALAEQTAEAGYSAGYSARYVRFDAANEKR</sequence>
<organism evidence="2 3">
    <name type="scientific">Hydrocarboniphaga effusa AP103</name>
    <dbReference type="NCBI Taxonomy" id="1172194"/>
    <lineage>
        <taxon>Bacteria</taxon>
        <taxon>Pseudomonadati</taxon>
        <taxon>Pseudomonadota</taxon>
        <taxon>Gammaproteobacteria</taxon>
        <taxon>Nevskiales</taxon>
        <taxon>Nevskiaceae</taxon>
        <taxon>Hydrocarboniphaga</taxon>
    </lineage>
</organism>
<feature type="domain" description="Anti sigma-E protein RseA N-terminal" evidence="1">
    <location>
        <begin position="1"/>
        <end position="67"/>
    </location>
</feature>
<dbReference type="Pfam" id="PF03872">
    <property type="entry name" value="RseA_N"/>
    <property type="match status" value="1"/>
</dbReference>
<evidence type="ECO:0000313" key="2">
    <source>
        <dbReference type="EMBL" id="EIT70429.1"/>
    </source>
</evidence>
<dbReference type="Gene3D" id="1.10.10.880">
    <property type="entry name" value="Anti sigma-E protein RseA, N-terminal domain"/>
    <property type="match status" value="1"/>
</dbReference>
<dbReference type="RefSeq" id="WP_007183522.1">
    <property type="nucleotide sequence ID" value="NZ_AKGD01000001.1"/>
</dbReference>
<name>I7ZEV0_9GAMM</name>
<comment type="caution">
    <text evidence="2">The sequence shown here is derived from an EMBL/GenBank/DDBJ whole genome shotgun (WGS) entry which is preliminary data.</text>
</comment>
<dbReference type="PANTHER" id="PTHR38104:SF1">
    <property type="entry name" value="ANTI-SIGMA-E FACTOR RSEA"/>
    <property type="match status" value="1"/>
</dbReference>
<dbReference type="OrthoDB" id="5298512at2"/>
<dbReference type="GO" id="GO:0016989">
    <property type="term" value="F:sigma factor antagonist activity"/>
    <property type="evidence" value="ECO:0007669"/>
    <property type="project" value="InterPro"/>
</dbReference>
<dbReference type="InterPro" id="IPR005572">
    <property type="entry name" value="Anti-sigma_E_RseA_N"/>
</dbReference>
<dbReference type="AlphaFoldDB" id="I7ZEV0"/>
<dbReference type="CDD" id="cd16328">
    <property type="entry name" value="RseA_N"/>
    <property type="match status" value="1"/>
</dbReference>
<dbReference type="InterPro" id="IPR036147">
    <property type="entry name" value="Anti-sigma_E_RseA_N_sf"/>
</dbReference>
<dbReference type="STRING" id="1172194.WQQ_05660"/>